<proteinExistence type="predicted"/>
<evidence type="ECO:0000259" key="16">
    <source>
        <dbReference type="SMART" id="SM00831"/>
    </source>
</evidence>
<comment type="catalytic activity">
    <reaction evidence="12">
        <text>Na(+)(in) + ATP + H2O = Na(+)(out) + ADP + phosphate + H(+)</text>
        <dbReference type="Rhea" id="RHEA:14633"/>
        <dbReference type="ChEBI" id="CHEBI:15377"/>
        <dbReference type="ChEBI" id="CHEBI:15378"/>
        <dbReference type="ChEBI" id="CHEBI:29101"/>
        <dbReference type="ChEBI" id="CHEBI:30616"/>
        <dbReference type="ChEBI" id="CHEBI:43474"/>
        <dbReference type="ChEBI" id="CHEBI:456216"/>
        <dbReference type="EC" id="7.2.2.3"/>
    </reaction>
    <physiologicalReaction direction="left-to-right" evidence="12">
        <dbReference type="Rhea" id="RHEA:14634"/>
    </physiologicalReaction>
</comment>
<dbReference type="SMART" id="SM00831">
    <property type="entry name" value="Cation_ATPase_N"/>
    <property type="match status" value="1"/>
</dbReference>
<comment type="caution">
    <text evidence="17">The sequence shown here is derived from an EMBL/GenBank/DDBJ whole genome shotgun (WGS) entry which is preliminary data.</text>
</comment>
<dbReference type="Proteomes" id="UP000221165">
    <property type="component" value="Unassembled WGS sequence"/>
</dbReference>
<dbReference type="SUPFAM" id="SSF81660">
    <property type="entry name" value="Metal cation-transporting ATPase, ATP-binding domain N"/>
    <property type="match status" value="1"/>
</dbReference>
<evidence type="ECO:0000256" key="14">
    <source>
        <dbReference type="SAM" id="MobiDB-lite"/>
    </source>
</evidence>
<dbReference type="GO" id="GO:0036376">
    <property type="term" value="P:sodium ion export across plasma membrane"/>
    <property type="evidence" value="ECO:0007669"/>
    <property type="project" value="TreeGrafter"/>
</dbReference>
<dbReference type="GO" id="GO:0016887">
    <property type="term" value="F:ATP hydrolysis activity"/>
    <property type="evidence" value="ECO:0007669"/>
    <property type="project" value="InterPro"/>
</dbReference>
<keyword evidence="4" id="KW-0547">Nucleotide-binding</keyword>
<keyword evidence="8" id="KW-0915">Sodium</keyword>
<dbReference type="Pfam" id="PF00689">
    <property type="entry name" value="Cation_ATPase_C"/>
    <property type="match status" value="2"/>
</dbReference>
<dbReference type="GO" id="GO:1990573">
    <property type="term" value="P:potassium ion import across plasma membrane"/>
    <property type="evidence" value="ECO:0007669"/>
    <property type="project" value="TreeGrafter"/>
</dbReference>
<evidence type="ECO:0000256" key="11">
    <source>
        <dbReference type="ARBA" id="ARBA00035029"/>
    </source>
</evidence>
<dbReference type="InterPro" id="IPR050510">
    <property type="entry name" value="Cation_transp_ATPase_P-type"/>
</dbReference>
<dbReference type="Gene3D" id="3.40.1110.10">
    <property type="entry name" value="Calcium-transporting ATPase, cytoplasmic domain N"/>
    <property type="match status" value="1"/>
</dbReference>
<keyword evidence="2" id="KW-1003">Cell membrane</keyword>
<dbReference type="Pfam" id="PF13246">
    <property type="entry name" value="Cation_ATPase"/>
    <property type="match status" value="1"/>
</dbReference>
<dbReference type="PANTHER" id="PTHR43294">
    <property type="entry name" value="SODIUM/POTASSIUM-TRANSPORTING ATPASE SUBUNIT ALPHA"/>
    <property type="match status" value="1"/>
</dbReference>
<dbReference type="InterPro" id="IPR023214">
    <property type="entry name" value="HAD_sf"/>
</dbReference>
<feature type="transmembrane region" description="Helical" evidence="15">
    <location>
        <begin position="516"/>
        <end position="537"/>
    </location>
</feature>
<dbReference type="GO" id="GO:0030007">
    <property type="term" value="P:intracellular potassium ion homeostasis"/>
    <property type="evidence" value="ECO:0007669"/>
    <property type="project" value="TreeGrafter"/>
</dbReference>
<organism evidence="17 18">
    <name type="scientific">Cystoisospora suis</name>
    <dbReference type="NCBI Taxonomy" id="483139"/>
    <lineage>
        <taxon>Eukaryota</taxon>
        <taxon>Sar</taxon>
        <taxon>Alveolata</taxon>
        <taxon>Apicomplexa</taxon>
        <taxon>Conoidasida</taxon>
        <taxon>Coccidia</taxon>
        <taxon>Eucoccidiorida</taxon>
        <taxon>Eimeriorina</taxon>
        <taxon>Sarcocystidae</taxon>
        <taxon>Cystoisospora</taxon>
    </lineage>
</organism>
<keyword evidence="6" id="KW-1278">Translocase</keyword>
<evidence type="ECO:0000313" key="17">
    <source>
        <dbReference type="EMBL" id="PHJ24364.1"/>
    </source>
</evidence>
<dbReference type="GO" id="GO:0005886">
    <property type="term" value="C:plasma membrane"/>
    <property type="evidence" value="ECO:0007669"/>
    <property type="project" value="UniProtKB-SubCell"/>
</dbReference>
<dbReference type="InterPro" id="IPR001757">
    <property type="entry name" value="P_typ_ATPase"/>
</dbReference>
<dbReference type="GO" id="GO:1902600">
    <property type="term" value="P:proton transmembrane transport"/>
    <property type="evidence" value="ECO:0007669"/>
    <property type="project" value="TreeGrafter"/>
</dbReference>
<dbReference type="SFLD" id="SFLDG00002">
    <property type="entry name" value="C1.7:_P-type_atpase_like"/>
    <property type="match status" value="1"/>
</dbReference>
<evidence type="ECO:0000256" key="4">
    <source>
        <dbReference type="ARBA" id="ARBA00022741"/>
    </source>
</evidence>
<evidence type="ECO:0000313" key="18">
    <source>
        <dbReference type="Proteomes" id="UP000221165"/>
    </source>
</evidence>
<evidence type="ECO:0000256" key="6">
    <source>
        <dbReference type="ARBA" id="ARBA00022967"/>
    </source>
</evidence>
<keyword evidence="5" id="KW-0067">ATP-binding</keyword>
<keyword evidence="10" id="KW-0406">Ion transport</keyword>
<keyword evidence="9 15" id="KW-0472">Membrane</keyword>
<comment type="subcellular location">
    <subcellularLocation>
        <location evidence="1">Cell membrane</location>
        <topology evidence="1">Multi-pass membrane protein</topology>
    </subcellularLocation>
</comment>
<feature type="compositionally biased region" description="Polar residues" evidence="14">
    <location>
        <begin position="16"/>
        <end position="39"/>
    </location>
</feature>
<evidence type="ECO:0000256" key="10">
    <source>
        <dbReference type="ARBA" id="ARBA00023201"/>
    </source>
</evidence>
<dbReference type="GO" id="GO:0005391">
    <property type="term" value="F:P-type sodium:potassium-exchanging transporter activity"/>
    <property type="evidence" value="ECO:0007669"/>
    <property type="project" value="TreeGrafter"/>
</dbReference>
<gene>
    <name evidence="17" type="ORF">CSUI_001793</name>
</gene>
<dbReference type="InterPro" id="IPR008250">
    <property type="entry name" value="ATPase_P-typ_transduc_dom_A_sf"/>
</dbReference>
<dbReference type="InterPro" id="IPR004014">
    <property type="entry name" value="ATPase_P-typ_cation-transptr_N"/>
</dbReference>
<dbReference type="Gene3D" id="2.70.150.10">
    <property type="entry name" value="Calcium-transporting ATPase, cytoplasmic transduction domain A"/>
    <property type="match status" value="1"/>
</dbReference>
<keyword evidence="10" id="KW-0739">Sodium transport</keyword>
<dbReference type="SUPFAM" id="SSF81665">
    <property type="entry name" value="Calcium ATPase, transmembrane domain M"/>
    <property type="match status" value="1"/>
</dbReference>
<dbReference type="FunFam" id="3.40.50.1000:FF:000001">
    <property type="entry name" value="Phospholipid-transporting ATPase IC"/>
    <property type="match status" value="1"/>
</dbReference>
<dbReference type="PRINTS" id="PR00119">
    <property type="entry name" value="CATATPASE"/>
</dbReference>
<dbReference type="SUPFAM" id="SSF81653">
    <property type="entry name" value="Calcium ATPase, transduction domain A"/>
    <property type="match status" value="1"/>
</dbReference>
<feature type="transmembrane region" description="Helical" evidence="15">
    <location>
        <begin position="233"/>
        <end position="256"/>
    </location>
</feature>
<dbReference type="InterPro" id="IPR023298">
    <property type="entry name" value="ATPase_P-typ_TM_dom_sf"/>
</dbReference>
<dbReference type="InterPro" id="IPR006068">
    <property type="entry name" value="ATPase_P-typ_cation-transptr_C"/>
</dbReference>
<dbReference type="Pfam" id="PF00690">
    <property type="entry name" value="Cation_ATPase_N"/>
    <property type="match status" value="1"/>
</dbReference>
<dbReference type="SUPFAM" id="SSF56784">
    <property type="entry name" value="HAD-like"/>
    <property type="match status" value="1"/>
</dbReference>
<dbReference type="GO" id="GO:0005524">
    <property type="term" value="F:ATP binding"/>
    <property type="evidence" value="ECO:0007669"/>
    <property type="project" value="UniProtKB-KW"/>
</dbReference>
<reference evidence="17 18" key="1">
    <citation type="journal article" date="2017" name="Int. J. Parasitol.">
        <title>The genome of the protozoan parasite Cystoisospora suis and a reverse vaccinology approach to identify vaccine candidates.</title>
        <authorList>
            <person name="Palmieri N."/>
            <person name="Shrestha A."/>
            <person name="Ruttkowski B."/>
            <person name="Beck T."/>
            <person name="Vogl C."/>
            <person name="Tomley F."/>
            <person name="Blake D.P."/>
            <person name="Joachim A."/>
        </authorList>
    </citation>
    <scope>NUCLEOTIDE SEQUENCE [LARGE SCALE GENOMIC DNA]</scope>
    <source>
        <strain evidence="17 18">Wien I</strain>
    </source>
</reference>
<accession>A0A2C6LBE3</accession>
<dbReference type="SFLD" id="SFLDF00027">
    <property type="entry name" value="p-type_atpase"/>
    <property type="match status" value="1"/>
</dbReference>
<evidence type="ECO:0000256" key="8">
    <source>
        <dbReference type="ARBA" id="ARBA00023053"/>
    </source>
</evidence>
<dbReference type="InterPro" id="IPR018303">
    <property type="entry name" value="ATPase_P-typ_P_site"/>
</dbReference>
<dbReference type="InterPro" id="IPR059000">
    <property type="entry name" value="ATPase_P-type_domA"/>
</dbReference>
<evidence type="ECO:0000256" key="5">
    <source>
        <dbReference type="ARBA" id="ARBA00022840"/>
    </source>
</evidence>
<feature type="transmembrane region" description="Helical" evidence="15">
    <location>
        <begin position="1301"/>
        <end position="1320"/>
    </location>
</feature>
<keyword evidence="7 15" id="KW-1133">Transmembrane helix</keyword>
<dbReference type="SFLD" id="SFLDS00003">
    <property type="entry name" value="Haloacid_Dehalogenase"/>
    <property type="match status" value="1"/>
</dbReference>
<keyword evidence="18" id="KW-1185">Reference proteome</keyword>
<dbReference type="PROSITE" id="PS00154">
    <property type="entry name" value="ATPASE_E1_E2"/>
    <property type="match status" value="1"/>
</dbReference>
<feature type="transmembrane region" description="Helical" evidence="15">
    <location>
        <begin position="439"/>
        <end position="463"/>
    </location>
</feature>
<dbReference type="Pfam" id="PF00122">
    <property type="entry name" value="E1-E2_ATPase"/>
    <property type="match status" value="1"/>
</dbReference>
<dbReference type="Gene3D" id="1.20.1110.10">
    <property type="entry name" value="Calcium-transporting ATPase, transmembrane domain"/>
    <property type="match status" value="3"/>
</dbReference>
<dbReference type="PANTHER" id="PTHR43294:SF21">
    <property type="entry name" value="CATION TRANSPORTING ATPASE"/>
    <property type="match status" value="1"/>
</dbReference>
<evidence type="ECO:0000256" key="9">
    <source>
        <dbReference type="ARBA" id="ARBA00023136"/>
    </source>
</evidence>
<dbReference type="EC" id="7.2.2.3" evidence="11"/>
<evidence type="ECO:0000256" key="2">
    <source>
        <dbReference type="ARBA" id="ARBA00022475"/>
    </source>
</evidence>
<evidence type="ECO:0000256" key="15">
    <source>
        <dbReference type="SAM" id="Phobius"/>
    </source>
</evidence>
<dbReference type="OrthoDB" id="116380at2759"/>
<dbReference type="GeneID" id="94425208"/>
<evidence type="ECO:0000256" key="7">
    <source>
        <dbReference type="ARBA" id="ARBA00022989"/>
    </source>
</evidence>
<evidence type="ECO:0000256" key="12">
    <source>
        <dbReference type="ARBA" id="ARBA00049499"/>
    </source>
</evidence>
<dbReference type="Gene3D" id="3.40.50.1000">
    <property type="entry name" value="HAD superfamily/HAD-like"/>
    <property type="match status" value="1"/>
</dbReference>
<protein>
    <recommendedName>
        <fullName evidence="13">P-type sodium-transporting ATPase4</fullName>
        <ecNumber evidence="11">7.2.2.3</ecNumber>
    </recommendedName>
</protein>
<dbReference type="EMBL" id="MIGC01000709">
    <property type="protein sequence ID" value="PHJ24364.1"/>
    <property type="molecule type" value="Genomic_DNA"/>
</dbReference>
<sequence length="1345" mass="144685">MAETASAKALGAPGDPSSSESGPWAASQNTVNADGSPSEPSKDAPLDSSSNGHQAGPPDVSRSEVHRHSRSSSRRHSHRRESASLASGAGGLKVGKSHSSVSQAIREQEQAKLLPANSSVSMPPAGMSATGYENLETELIDRLSKSHVSLKELVEKARQTDPEAFRRAVTITEQSHPTSGKNRYASLPVEELAKELGLQDINRGLTEEQVLENRRIYGPNVLEKDKSEPVWKIFLHQFLSPVVMLLLVAAIASMALQEWVEGAAILIIVTLNATLATYMEKSGEIGTLGTLGCFLCLSPASNALAKLASMAAPGCTVLREGKVQTVGAVDVVPGDVVLLETGNNVAADMRCIETVELKTNEALLTGESEDISKTLRAKDYDTPFATNLCFASTIVTNGSGRGLVFATGMETQVGRIAQQLKKAGEGSRLTPLQRGLNRLGGMIGLIAICVLIIVVVVAILTGYRDPAHPDADPAFTVRGAPSAALLVLASDRRIILGDLLSAVGSGSGGIVKGLRCFYFLGLISFSQIVLVAVGFAVSSIPEGLPMVVTICLSLGARDMVKRKSNVRKLPAVETLGCCSVICSDKTGTLTEGKMTAVRLVTVCRNGTLLDEDGLTKSFGFYPTKGFDPNGGIFDWNQLDEKTKNNLMVQYHDGAFQDFDGVCRNYGNPANGKEAATKLVRTTMLAGYLNSHATTLARDPDTKRWMTKGNMSEGAIVVAAAKAHFGEAITGTSGGVPGFTDANMEYGRLKDLEVPFNSARKMMMTIHKLPQTNTFGDVALNNTEGSPYTHCAIIKGAPDRVLKHVGYSLDEGPSGPRVDWDHPITTEEIEKVESVNLSLSQQALRVLAFTIRPLSDADIETLRNKDGADHRLQFALGEDTEELCLLGVIGSLDPPRQGVREAIERCRDAGIRVIMITGDQRPTAVAIANEIGLLTSSDVAEEKSIQCSGLHVGDDPMQEHLPEEDLDEIVGRVNVFSRAQPEDKIAIVEALKRQGHTVAMTGDGVNDAPALKAADIGVAMGIAGTDVAKGASEMVLLDDNFVTIVAAVEEGRKIYSNIQKFVCFLLGTNIGEIIYLTIAIAASMPLPLEALQVLFLNLMSDGCPAVALAKEPPDAENMKKEVDYRFLCRSFEYRMTKDYTGWVTNIDFWNPETGEMEQVLGAVAGKHSDLTVKTPGLDEYVVNAMAEGCPDDVATHSSGFCMPKEGTTVSSSSETPKGAAPRDYYDVSARGARMGRTSAFITAVWCEMLRAYTVRSWQWFFLVFNRNPWMHMACSISATLTSLLTVVPGIQSVFSTAALPWWMYLFAIGCGFVNLVLDELIPKPLYRQMKARQRKRQAMTAKPSSV</sequence>
<feature type="domain" description="Cation-transporting P-type ATPase N-terminal" evidence="16">
    <location>
        <begin position="183"/>
        <end position="258"/>
    </location>
</feature>
<evidence type="ECO:0000256" key="3">
    <source>
        <dbReference type="ARBA" id="ARBA00022692"/>
    </source>
</evidence>
<dbReference type="InterPro" id="IPR023299">
    <property type="entry name" value="ATPase_P-typ_cyto_dom_N"/>
</dbReference>
<feature type="region of interest" description="Disordered" evidence="14">
    <location>
        <begin position="1"/>
        <end position="104"/>
    </location>
</feature>
<dbReference type="GO" id="GO:0006883">
    <property type="term" value="P:intracellular sodium ion homeostasis"/>
    <property type="evidence" value="ECO:0007669"/>
    <property type="project" value="TreeGrafter"/>
</dbReference>
<feature type="compositionally biased region" description="Basic residues" evidence="14">
    <location>
        <begin position="67"/>
        <end position="79"/>
    </location>
</feature>
<dbReference type="NCBIfam" id="TIGR01494">
    <property type="entry name" value="ATPase_P-type"/>
    <property type="match status" value="2"/>
</dbReference>
<dbReference type="RefSeq" id="XP_067926037.1">
    <property type="nucleotide sequence ID" value="XM_068061997.1"/>
</dbReference>
<keyword evidence="3 15" id="KW-0812">Transmembrane</keyword>
<dbReference type="FunFam" id="3.40.50.1000:FF:000028">
    <property type="entry name" value="Calcium-transporting P-type ATPase, putative"/>
    <property type="match status" value="1"/>
</dbReference>
<dbReference type="VEuPathDB" id="ToxoDB:CSUI_001793"/>
<dbReference type="InterPro" id="IPR036412">
    <property type="entry name" value="HAD-like_sf"/>
</dbReference>
<keyword evidence="10" id="KW-0813">Transport</keyword>
<evidence type="ECO:0000256" key="13">
    <source>
        <dbReference type="ARBA" id="ARBA00067200"/>
    </source>
</evidence>
<feature type="transmembrane region" description="Helical" evidence="15">
    <location>
        <begin position="262"/>
        <end position="279"/>
    </location>
</feature>
<dbReference type="InterPro" id="IPR044492">
    <property type="entry name" value="P_typ_ATPase_HD_dom"/>
</dbReference>
<name>A0A2C6LBE3_9APIC</name>
<evidence type="ECO:0000256" key="1">
    <source>
        <dbReference type="ARBA" id="ARBA00004651"/>
    </source>
</evidence>